<name>A0ABR3QY12_9PLEO</name>
<keyword evidence="10" id="KW-1185">Reference proteome</keyword>
<dbReference type="PANTHER" id="PTHR44533:SF4">
    <property type="entry name" value="DEAD_H RNA HELICASE, PUTATIVE-RELATED"/>
    <property type="match status" value="1"/>
</dbReference>
<sequence length="1855" mass="208653">MANEEGDSSSKSQSAVLEWYARIYSRRVDIVGDYAGNELFLVDGDSLLLHCFSDEHLDFDDGFQLLHATWTVEHFLRNLISRRANFHIVFFDQHRELCIPFFASAASHAKYLLAREAIIRHLSVNLKSAHPEVLLSVFSSVTSDDFAEYLKATEFYFVLCHDGASSRALRKRKQLDKTLDALQDEEHNDQNEELRKKIIFRQLIHWSMAQGSSIVLINGLEFQDARIIATVLENLRGIEKHSLFLDLYPLSTPSRNLPFDTLCYKAELWLASENPANAFQIDLDEDDAIDEPRQRYLERSTWDSVTSKVKDKLTERCYLTVIVLSALLAGNKVTQEFVSAFLRHSALIAGLSLQERLVSAANLDDKTKESLEVFAEEASTILASEEWAENMEAWECGCDVADLVDGRLLSACLQDASIGANELYRTLAQACEALGTGFSGDQTIGSNGHTALSHTPQPQSNESYAVLPFSNEIFDQHLAPVQLAIDRVGDVEDATAANIFREISHWHNHKRPLDPKLREEQMAKSEKQKFWARKRNQWFMDEMQKYAQSLTNTVGKSLDPETITTGGRSVKTIAEVEENAKPKGKPAPKANKKAAPSRKEAMLAKIAADRSAKEETTAEKHIQGWRTTVSAIEKEPTATARYQRAKTYLATLNTGTSADLKRDTLEAEVRLYMLNALLSPWLTACRNDEKSEALKIAALIFAELGAFSKFNRPVTSTIVKCLQTVFKELALPKLPLPQPEGDRPLAFKFSLDSSSRSLALPIPQKEFQLLHCGPYFDRSIDSAPDPRVPFEPDAWQRKVLDEIDAKRSLLVIAPTSAGKTFISFYAMKQVLEANDEDVLVYVAPTKALVNQIAAEIQGRFSKRYGYAGNSVWAIHTRDMRINNPTGCQILVTVPHILQIMLLSPPNANSWSKRIKWIIFDEVHCIGQAEDGLIWEQLLLMAPCPILALSATIGNPDEFSAWLDSTQRSVGNKLTMVQHPHRYSDLRKFIYKPTNTDNTFTGLEENRAFAQLGLDDSKDFHFVHPVSSLVNRARGIPADLALEARDCYMLWQSLSKHQTAKYPLDKSLDPAVALPAVIRKIDTIKWENALKSVLRQWMQDPDSPFDDVVKDLGGHPQDTVTETPQKQDNEAEIADDADAGEENEVEIQHDIKSILPMLSKLHEQDALPAILFNYDRGLCERICRKLMEQLVDAETAWKESSAQWKSTLAKWEEWKKIMTKAGKRGPPKLSKKKGGAEDGLTKEDIQRDAANNEASPWASFNPDKPIDRFHFADNRKMSQDEMDKTERELLRRDVPEWLITALKRGIAVHHAGLNRKYRQVCEILFRRGFLRVVIATGTLALGINMPCKTVIFTGDSVFLSALNFRQAAGRAGRRGFDMLGNVVFHSISTSKVHRLISSRLPDINGHFPITTTLVLRLFTLLNDSKNSQFATRSVNALLSQPRLYLGGEESKMTVLHHLRFSIEYLRRQFLLDARGTPLNFAGCVSHLYFTENSSFAFHALLKEGYFHRVCANINANDTAKENTLRELMLTMSHLFGRQYCRQADQEFVERVIKRSPSVVFLPDMPTGAANLLRKHNQSTLDIYKAYVGTFVEQHLNEPDDALPLTQYKSGSGATASAQGLQLRAPTTVRSPFVALSGHGDTFESVHDLCTTTRSGVFLEEAVIPYVGLYPEESEMPLNAYLYDFFNHGDVNAIVIANRIRRGDVWFVLNDFSMVLATIVTSLSNFMQLTAASDLDLSDVRGEGEDAEALQDDKFLPDDSGYETASTISTATRNDPAQRELPVQVKKKKKVVDSWDDDADAEELEEEIAAQREQKEAEAAKDAEDRPAWEGAGLLNVLKAFQALKEDFDTKFRAMWA</sequence>
<dbReference type="InterPro" id="IPR014001">
    <property type="entry name" value="Helicase_ATP-bd"/>
</dbReference>
<organism evidence="9 10">
    <name type="scientific">Paraconiothyrium brasiliense</name>
    <dbReference type="NCBI Taxonomy" id="300254"/>
    <lineage>
        <taxon>Eukaryota</taxon>
        <taxon>Fungi</taxon>
        <taxon>Dikarya</taxon>
        <taxon>Ascomycota</taxon>
        <taxon>Pezizomycotina</taxon>
        <taxon>Dothideomycetes</taxon>
        <taxon>Pleosporomycetidae</taxon>
        <taxon>Pleosporales</taxon>
        <taxon>Massarineae</taxon>
        <taxon>Didymosphaeriaceae</taxon>
        <taxon>Paraconiothyrium</taxon>
    </lineage>
</organism>
<keyword evidence="3" id="KW-0347">Helicase</keyword>
<dbReference type="InterPro" id="IPR055124">
    <property type="entry name" value="PIN-like_DDX60"/>
</dbReference>
<evidence type="ECO:0000256" key="2">
    <source>
        <dbReference type="ARBA" id="ARBA00022801"/>
    </source>
</evidence>
<dbReference type="SMART" id="SM00490">
    <property type="entry name" value="HELICc"/>
    <property type="match status" value="1"/>
</dbReference>
<dbReference type="PANTHER" id="PTHR44533">
    <property type="entry name" value="DEAD/H RNA HELICASE, PUTATIVE-RELATED"/>
    <property type="match status" value="1"/>
</dbReference>
<evidence type="ECO:0008006" key="11">
    <source>
        <dbReference type="Google" id="ProtNLM"/>
    </source>
</evidence>
<evidence type="ECO:0000256" key="4">
    <source>
        <dbReference type="ARBA" id="ARBA00022840"/>
    </source>
</evidence>
<dbReference type="Pfam" id="PF26076">
    <property type="entry name" value="WHD_DDX60"/>
    <property type="match status" value="1"/>
</dbReference>
<evidence type="ECO:0000259" key="7">
    <source>
        <dbReference type="PROSITE" id="PS51192"/>
    </source>
</evidence>
<evidence type="ECO:0000313" key="10">
    <source>
        <dbReference type="Proteomes" id="UP001521785"/>
    </source>
</evidence>
<dbReference type="Pfam" id="PF00270">
    <property type="entry name" value="DEAD"/>
    <property type="match status" value="1"/>
</dbReference>
<evidence type="ECO:0000259" key="8">
    <source>
        <dbReference type="PROSITE" id="PS51194"/>
    </source>
</evidence>
<keyword evidence="5" id="KW-0175">Coiled coil</keyword>
<dbReference type="PROSITE" id="PS51194">
    <property type="entry name" value="HELICASE_CTER"/>
    <property type="match status" value="1"/>
</dbReference>
<dbReference type="InterPro" id="IPR052431">
    <property type="entry name" value="SKI2_subfamily_helicases"/>
</dbReference>
<dbReference type="EMBL" id="JAKJXO020000013">
    <property type="protein sequence ID" value="KAL1597055.1"/>
    <property type="molecule type" value="Genomic_DNA"/>
</dbReference>
<feature type="region of interest" description="Disordered" evidence="6">
    <location>
        <begin position="1219"/>
        <end position="1241"/>
    </location>
</feature>
<feature type="domain" description="Helicase ATP-binding" evidence="7">
    <location>
        <begin position="800"/>
        <end position="970"/>
    </location>
</feature>
<dbReference type="Gene3D" id="3.40.50.300">
    <property type="entry name" value="P-loop containing nucleotide triphosphate hydrolases"/>
    <property type="match status" value="2"/>
</dbReference>
<evidence type="ECO:0000256" key="3">
    <source>
        <dbReference type="ARBA" id="ARBA00022806"/>
    </source>
</evidence>
<evidence type="ECO:0000256" key="1">
    <source>
        <dbReference type="ARBA" id="ARBA00022741"/>
    </source>
</evidence>
<evidence type="ECO:0000256" key="5">
    <source>
        <dbReference type="SAM" id="Coils"/>
    </source>
</evidence>
<feature type="compositionally biased region" description="Basic residues" evidence="6">
    <location>
        <begin position="1219"/>
        <end position="1232"/>
    </location>
</feature>
<keyword evidence="1" id="KW-0547">Nucleotide-binding</keyword>
<dbReference type="Pfam" id="PF23002">
    <property type="entry name" value="PIN-like_DDX60"/>
    <property type="match status" value="1"/>
</dbReference>
<gene>
    <name evidence="9" type="ORF">SLS60_008637</name>
</gene>
<keyword evidence="4" id="KW-0067">ATP-binding</keyword>
<keyword evidence="2" id="KW-0378">Hydrolase</keyword>
<dbReference type="InterPro" id="IPR001650">
    <property type="entry name" value="Helicase_C-like"/>
</dbReference>
<feature type="domain" description="Helicase C-terminal" evidence="8">
    <location>
        <begin position="1243"/>
        <end position="1420"/>
    </location>
</feature>
<protein>
    <recommendedName>
        <fullName evidence="11">DEAD/DEAH box helicase</fullName>
    </recommendedName>
</protein>
<dbReference type="SUPFAM" id="SSF52540">
    <property type="entry name" value="P-loop containing nucleoside triphosphate hydrolases"/>
    <property type="match status" value="1"/>
</dbReference>
<proteinExistence type="predicted"/>
<dbReference type="CDD" id="cd18025">
    <property type="entry name" value="DEXHc_DDX60"/>
    <property type="match status" value="1"/>
</dbReference>
<dbReference type="CDD" id="cd18795">
    <property type="entry name" value="SF2_C_Ski2"/>
    <property type="match status" value="1"/>
</dbReference>
<feature type="coiled-coil region" evidence="5">
    <location>
        <begin position="165"/>
        <end position="192"/>
    </location>
</feature>
<evidence type="ECO:0000256" key="6">
    <source>
        <dbReference type="SAM" id="MobiDB-lite"/>
    </source>
</evidence>
<dbReference type="SMART" id="SM00487">
    <property type="entry name" value="DEXDc"/>
    <property type="match status" value="1"/>
</dbReference>
<feature type="region of interest" description="Disordered" evidence="6">
    <location>
        <begin position="1109"/>
        <end position="1130"/>
    </location>
</feature>
<feature type="region of interest" description="Disordered" evidence="6">
    <location>
        <begin position="576"/>
        <end position="597"/>
    </location>
</feature>
<dbReference type="PROSITE" id="PS51192">
    <property type="entry name" value="HELICASE_ATP_BIND_1"/>
    <property type="match status" value="1"/>
</dbReference>
<reference evidence="9 10" key="1">
    <citation type="submission" date="2024-02" db="EMBL/GenBank/DDBJ databases">
        <title>De novo assembly and annotation of 12 fungi associated with fruit tree decline syndrome in Ontario, Canada.</title>
        <authorList>
            <person name="Sulman M."/>
            <person name="Ellouze W."/>
            <person name="Ilyukhin E."/>
        </authorList>
    </citation>
    <scope>NUCLEOTIDE SEQUENCE [LARGE SCALE GENOMIC DNA]</scope>
    <source>
        <strain evidence="9 10">M42-189</strain>
    </source>
</reference>
<dbReference type="InterPro" id="IPR011545">
    <property type="entry name" value="DEAD/DEAH_box_helicase_dom"/>
</dbReference>
<evidence type="ECO:0000313" key="9">
    <source>
        <dbReference type="EMBL" id="KAL1597055.1"/>
    </source>
</evidence>
<dbReference type="InterPro" id="IPR027417">
    <property type="entry name" value="P-loop_NTPase"/>
</dbReference>
<dbReference type="Proteomes" id="UP001521785">
    <property type="component" value="Unassembled WGS sequence"/>
</dbReference>
<dbReference type="InterPro" id="IPR059032">
    <property type="entry name" value="WHD_DDX60"/>
</dbReference>
<dbReference type="Pfam" id="PF00271">
    <property type="entry name" value="Helicase_C"/>
    <property type="match status" value="1"/>
</dbReference>
<feature type="compositionally biased region" description="Basic residues" evidence="6">
    <location>
        <begin position="582"/>
        <end position="596"/>
    </location>
</feature>
<accession>A0ABR3QY12</accession>
<comment type="caution">
    <text evidence="9">The sequence shown here is derived from an EMBL/GenBank/DDBJ whole genome shotgun (WGS) entry which is preliminary data.</text>
</comment>